<sequence>MAVIRNLATANERKGLRLHLLALDNAISSKTQLASAKMKTI</sequence>
<organism evidence="1 2">
    <name type="scientific">Daphnia magna</name>
    <dbReference type="NCBI Taxonomy" id="35525"/>
    <lineage>
        <taxon>Eukaryota</taxon>
        <taxon>Metazoa</taxon>
        <taxon>Ecdysozoa</taxon>
        <taxon>Arthropoda</taxon>
        <taxon>Crustacea</taxon>
        <taxon>Branchiopoda</taxon>
        <taxon>Diplostraca</taxon>
        <taxon>Cladocera</taxon>
        <taxon>Anomopoda</taxon>
        <taxon>Daphniidae</taxon>
        <taxon>Daphnia</taxon>
    </lineage>
</organism>
<dbReference type="EMBL" id="LRGB01018865">
    <property type="protein sequence ID" value="KZR98026.1"/>
    <property type="molecule type" value="Genomic_DNA"/>
</dbReference>
<dbReference type="Proteomes" id="UP000076858">
    <property type="component" value="Unassembled WGS sequence"/>
</dbReference>
<evidence type="ECO:0000313" key="1">
    <source>
        <dbReference type="EMBL" id="KZR98026.1"/>
    </source>
</evidence>
<dbReference type="AlphaFoldDB" id="A0A164FQ02"/>
<accession>A0A164FQ02</accession>
<keyword evidence="2" id="KW-1185">Reference proteome</keyword>
<evidence type="ECO:0000313" key="2">
    <source>
        <dbReference type="Proteomes" id="UP000076858"/>
    </source>
</evidence>
<reference evidence="1 2" key="1">
    <citation type="submission" date="2016-03" db="EMBL/GenBank/DDBJ databases">
        <title>EvidentialGene: Evidence-directed Construction of Genes on Genomes.</title>
        <authorList>
            <person name="Gilbert D.G."/>
            <person name="Choi J.-H."/>
            <person name="Mockaitis K."/>
            <person name="Colbourne J."/>
            <person name="Pfrender M."/>
        </authorList>
    </citation>
    <scope>NUCLEOTIDE SEQUENCE [LARGE SCALE GENOMIC DNA]</scope>
    <source>
        <strain evidence="1 2">Xinb3</strain>
        <tissue evidence="1">Complete organism</tissue>
    </source>
</reference>
<comment type="caution">
    <text evidence="1">The sequence shown here is derived from an EMBL/GenBank/DDBJ whole genome shotgun (WGS) entry which is preliminary data.</text>
</comment>
<protein>
    <submittedName>
        <fullName evidence="1">Uncharacterized protein</fullName>
    </submittedName>
</protein>
<gene>
    <name evidence="1" type="ORF">APZ42_006762</name>
</gene>
<name>A0A164FQ02_9CRUS</name>
<proteinExistence type="predicted"/>